<organism evidence="1 2">
    <name type="scientific">Streptomyces phyllanthi</name>
    <dbReference type="NCBI Taxonomy" id="1803180"/>
    <lineage>
        <taxon>Bacteria</taxon>
        <taxon>Bacillati</taxon>
        <taxon>Actinomycetota</taxon>
        <taxon>Actinomycetes</taxon>
        <taxon>Kitasatosporales</taxon>
        <taxon>Streptomycetaceae</taxon>
        <taxon>Streptomyces</taxon>
    </lineage>
</organism>
<keyword evidence="2" id="KW-1185">Reference proteome</keyword>
<protein>
    <submittedName>
        <fullName evidence="1">Hydrolase</fullName>
    </submittedName>
</protein>
<dbReference type="AlphaFoldDB" id="A0A5N8WID2"/>
<keyword evidence="1" id="KW-0378">Hydrolase</keyword>
<reference evidence="1 2" key="1">
    <citation type="submission" date="2019-07" db="EMBL/GenBank/DDBJ databases">
        <title>New species of Amycolatopsis and Streptomyces.</title>
        <authorList>
            <person name="Duangmal K."/>
            <person name="Teo W.F.A."/>
            <person name="Lipun K."/>
        </authorList>
    </citation>
    <scope>NUCLEOTIDE SEQUENCE [LARGE SCALE GENOMIC DNA]</scope>
    <source>
        <strain evidence="1 2">TISTR 2346</strain>
    </source>
</reference>
<name>A0A5N8WID2_9ACTN</name>
<dbReference type="EMBL" id="VJZE01000733">
    <property type="protein sequence ID" value="MPY46646.1"/>
    <property type="molecule type" value="Genomic_DNA"/>
</dbReference>
<feature type="non-terminal residue" evidence="1">
    <location>
        <position position="177"/>
    </location>
</feature>
<evidence type="ECO:0000313" key="2">
    <source>
        <dbReference type="Proteomes" id="UP000326979"/>
    </source>
</evidence>
<evidence type="ECO:0000313" key="1">
    <source>
        <dbReference type="EMBL" id="MPY46646.1"/>
    </source>
</evidence>
<dbReference type="GO" id="GO:0016787">
    <property type="term" value="F:hydrolase activity"/>
    <property type="evidence" value="ECO:0007669"/>
    <property type="project" value="UniProtKB-KW"/>
</dbReference>
<sequence length="177" mass="18812">MSQAFRRLPERARCVLWHVEAEAEDLAVPAGLLGVAPEDAAVKVTHARALLRDACIRAHRETAPDEECRRFSRLLDVSLRRGDVGLDPDLRQHLAHCAHCRHTADQVDHSGGRLASLLAEAVLGWGARAYLASRPGRRTEAGEVADGHGVAGGQGVAEPWAAQGMRLEAGGVPGGSG</sequence>
<proteinExistence type="predicted"/>
<comment type="caution">
    <text evidence="1">The sequence shown here is derived from an EMBL/GenBank/DDBJ whole genome shotgun (WGS) entry which is preliminary data.</text>
</comment>
<dbReference type="Proteomes" id="UP000326979">
    <property type="component" value="Unassembled WGS sequence"/>
</dbReference>
<gene>
    <name evidence="1" type="ORF">FNH04_44135</name>
</gene>
<accession>A0A5N8WID2</accession>